<organism evidence="10 11">
    <name type="scientific">Eptatretus burgeri</name>
    <name type="common">Inshore hagfish</name>
    <dbReference type="NCBI Taxonomy" id="7764"/>
    <lineage>
        <taxon>Eukaryota</taxon>
        <taxon>Metazoa</taxon>
        <taxon>Chordata</taxon>
        <taxon>Craniata</taxon>
        <taxon>Vertebrata</taxon>
        <taxon>Cyclostomata</taxon>
        <taxon>Myxini</taxon>
        <taxon>Myxiniformes</taxon>
        <taxon>Myxinidae</taxon>
        <taxon>Eptatretinae</taxon>
        <taxon>Eptatretus</taxon>
    </lineage>
</organism>
<dbReference type="Pfam" id="PF00679">
    <property type="entry name" value="EFG_C"/>
    <property type="match status" value="1"/>
</dbReference>
<dbReference type="FunFam" id="2.40.30.10:FF:000022">
    <property type="entry name" value="Elongation factor G, mitochondrial"/>
    <property type="match status" value="1"/>
</dbReference>
<dbReference type="InterPro" id="IPR031157">
    <property type="entry name" value="G_TR_CS"/>
</dbReference>
<evidence type="ECO:0000256" key="5">
    <source>
        <dbReference type="ARBA" id="ARBA00023128"/>
    </source>
</evidence>
<dbReference type="CDD" id="cd01886">
    <property type="entry name" value="EF-G"/>
    <property type="match status" value="1"/>
</dbReference>
<dbReference type="Ensembl" id="ENSEBUT00000021270.1">
    <property type="protein sequence ID" value="ENSEBUP00000020694.1"/>
    <property type="gene ID" value="ENSEBUG00000012794.1"/>
</dbReference>
<dbReference type="UniPathway" id="UPA00345"/>
<evidence type="ECO:0000256" key="8">
    <source>
        <dbReference type="HAMAP-Rule" id="MF_03061"/>
    </source>
</evidence>
<evidence type="ECO:0000259" key="9">
    <source>
        <dbReference type="PROSITE" id="PS51722"/>
    </source>
</evidence>
<comment type="caution">
    <text evidence="8">Lacks conserved residue(s) required for the propagation of feature annotation.</text>
</comment>
<dbReference type="Gene3D" id="3.30.230.10">
    <property type="match status" value="1"/>
</dbReference>
<dbReference type="CDD" id="cd01434">
    <property type="entry name" value="EFG_mtEFG1_IV"/>
    <property type="match status" value="1"/>
</dbReference>
<dbReference type="PRINTS" id="PR00315">
    <property type="entry name" value="ELONGATNFCT"/>
</dbReference>
<dbReference type="AlphaFoldDB" id="A0A8C4QWH5"/>
<dbReference type="Gene3D" id="3.30.70.240">
    <property type="match status" value="1"/>
</dbReference>
<dbReference type="Ensembl" id="ENSEBUT00000021296.1">
    <property type="protein sequence ID" value="ENSEBUP00000020720.1"/>
    <property type="gene ID" value="ENSEBUG00000012794.1"/>
</dbReference>
<dbReference type="PANTHER" id="PTHR43636:SF2">
    <property type="entry name" value="ELONGATION FACTOR G, MITOCHONDRIAL"/>
    <property type="match status" value="1"/>
</dbReference>
<dbReference type="FunFam" id="3.30.70.240:FF:000001">
    <property type="entry name" value="Elongation factor G"/>
    <property type="match status" value="1"/>
</dbReference>
<dbReference type="Gene3D" id="3.30.70.870">
    <property type="entry name" value="Elongation Factor G (Translational Gtpase), domain 3"/>
    <property type="match status" value="1"/>
</dbReference>
<protein>
    <recommendedName>
        <fullName evidence="8">Elongation factor G, mitochondrial</fullName>
        <shortName evidence="8">EF-Gmt</shortName>
    </recommendedName>
    <alternativeName>
        <fullName evidence="8">Elongation factor G 1, mitochondrial</fullName>
        <shortName evidence="8">mEF-G 1</shortName>
    </alternativeName>
    <alternativeName>
        <fullName evidence="8">Elongation factor G1</fullName>
    </alternativeName>
</protein>
<dbReference type="Gene3D" id="3.40.50.300">
    <property type="entry name" value="P-loop containing nucleotide triphosphate hydrolases"/>
    <property type="match status" value="1"/>
</dbReference>
<proteinExistence type="inferred from homology"/>
<evidence type="ECO:0000256" key="1">
    <source>
        <dbReference type="ARBA" id="ARBA00005870"/>
    </source>
</evidence>
<dbReference type="FunFam" id="3.30.230.10:FF:000003">
    <property type="entry name" value="Elongation factor G"/>
    <property type="match status" value="1"/>
</dbReference>
<dbReference type="CDD" id="cd16262">
    <property type="entry name" value="EFG_III"/>
    <property type="match status" value="1"/>
</dbReference>
<feature type="binding site" evidence="8">
    <location>
        <begin position="45"/>
        <end position="49"/>
    </location>
    <ligand>
        <name>GTP</name>
        <dbReference type="ChEBI" id="CHEBI:37565"/>
    </ligand>
</feature>
<dbReference type="PROSITE" id="PS00301">
    <property type="entry name" value="G_TR_1"/>
    <property type="match status" value="1"/>
</dbReference>
<dbReference type="InterPro" id="IPR009022">
    <property type="entry name" value="EFG_III"/>
</dbReference>
<dbReference type="GO" id="GO:0070125">
    <property type="term" value="P:mitochondrial translational elongation"/>
    <property type="evidence" value="ECO:0007669"/>
    <property type="project" value="UniProtKB-UniRule"/>
</dbReference>
<dbReference type="SMART" id="SM00889">
    <property type="entry name" value="EFG_IV"/>
    <property type="match status" value="1"/>
</dbReference>
<dbReference type="NCBIfam" id="NF009381">
    <property type="entry name" value="PRK12740.1-5"/>
    <property type="match status" value="1"/>
</dbReference>
<name>A0A8C4QWH5_EPTBU</name>
<dbReference type="Gene3D" id="2.40.30.10">
    <property type="entry name" value="Translation factors"/>
    <property type="match status" value="1"/>
</dbReference>
<dbReference type="CDD" id="cd04091">
    <property type="entry name" value="mtEFG1_II_like"/>
    <property type="match status" value="1"/>
</dbReference>
<keyword evidence="11" id="KW-1185">Reference proteome</keyword>
<evidence type="ECO:0000256" key="6">
    <source>
        <dbReference type="ARBA" id="ARBA00023134"/>
    </source>
</evidence>
<keyword evidence="2 8" id="KW-0547">Nucleotide-binding</keyword>
<comment type="similarity">
    <text evidence="8">Belongs to the GTP-binding elongation factor family. EF-G/EF-2 subfamily.</text>
</comment>
<dbReference type="InterPro" id="IPR041095">
    <property type="entry name" value="EFG_II"/>
</dbReference>
<gene>
    <name evidence="8" type="primary">GFM1</name>
    <name evidence="8" type="synonym">EFG1</name>
</gene>
<dbReference type="FunFam" id="3.30.70.870:FF:000001">
    <property type="entry name" value="Elongation factor G"/>
    <property type="match status" value="1"/>
</dbReference>
<dbReference type="PROSITE" id="PS51722">
    <property type="entry name" value="G_TR_2"/>
    <property type="match status" value="1"/>
</dbReference>
<sequence>MHEVKGKDGIGAVMDSMELERQRGITIQSAATHVAWGQTAINIIDTPGHVDFTVEVERSLRVLDGAVLVLCAVGGVQCQTLTVERQSRRYGVPLLAFINKMDRQGASHERTLSHIRSKLKHNAALLQLPLGSEGNFHGAVDLLDNNAIYFKGMFGEQVETGPVPSAMIDSAVQARHELIGCLADVDEEIAEFFLNDRSPTLPQIKAAIRRATITRSFTPVLLGSALKNVGVQPVLNAVSEYLPNPSEIKNYATHNLPNEGTEKILLNPARDDSCPFLGLAFKLEAGRFGQLTYLRVYQGHLQRGQNIYNTRTQRRVRVSRLVMMHAQELQDVNEVFAGDICAIFGVDCASGDTFSSADNKQLSMESIHIPEPVISLSMRPADKADVDKFSKGIARFTREDPTFKVNFDTENRETIVSGMGELHLEIYAQRMEREYNCKCIQGKPKVAFRETIAEPVHFSYTHKRQSGGAGQYGKVIGVLEPLPPEKYLNVEFINSSYGMNISRQFLPAIEKGFLASIENGPLAGLRLSGVRFVLQDGASHSVDSNELAFFHAGEGATRQALAEAQSLVLEPIMAVEVTMPMEFQGTVTGGLQRRHGIITGQEGSLDLVTVLAEVPLNSMFGYSTELRSSTEGKGEFTMELHRYAQCSMSTQEELVAKYESATTQGGRKTKAKA</sequence>
<dbReference type="InterPro" id="IPR000640">
    <property type="entry name" value="EFG_V-like"/>
</dbReference>
<keyword evidence="6 8" id="KW-0342">GTP-binding</keyword>
<dbReference type="InterPro" id="IPR004161">
    <property type="entry name" value="EFTu-like_2"/>
</dbReference>
<comment type="catalytic activity">
    <reaction evidence="7">
        <text>GTP + H2O = GDP + phosphate + H(+)</text>
        <dbReference type="Rhea" id="RHEA:19669"/>
        <dbReference type="ChEBI" id="CHEBI:15377"/>
        <dbReference type="ChEBI" id="CHEBI:15378"/>
        <dbReference type="ChEBI" id="CHEBI:37565"/>
        <dbReference type="ChEBI" id="CHEBI:43474"/>
        <dbReference type="ChEBI" id="CHEBI:58189"/>
    </reaction>
    <physiologicalReaction direction="left-to-right" evidence="7">
        <dbReference type="Rhea" id="RHEA:19670"/>
    </physiologicalReaction>
</comment>
<dbReference type="SUPFAM" id="SSF50447">
    <property type="entry name" value="Translation proteins"/>
    <property type="match status" value="1"/>
</dbReference>
<dbReference type="FunFam" id="3.40.50.300:FF:000514">
    <property type="entry name" value="Ribosome-releasing factor 2, mitochondrial"/>
    <property type="match status" value="1"/>
</dbReference>
<dbReference type="NCBIfam" id="TIGR00484">
    <property type="entry name" value="EF-G"/>
    <property type="match status" value="1"/>
</dbReference>
<comment type="function">
    <text evidence="8">Mitochondrial GTPase that catalyzes the GTP-dependent ribosomal translocation step during translation elongation. During this step, the ribosome changes from the pre-translocational (PRE) to the post-translocational (POST) state as the newly formed A-site-bound peptidyl-tRNA and P-site-bound deacylated tRNA move to the P and E sites, respectively. Catalyzes the coordinated movement of the two tRNA molecules, the mRNA and conformational changes in the ribosome. Does not mediate the disassembly of ribosomes from messenger RNA at the termination of mitochondrial protein biosynthesis.</text>
</comment>
<dbReference type="InterPro" id="IPR035647">
    <property type="entry name" value="EFG_III/V"/>
</dbReference>
<dbReference type="InterPro" id="IPR000795">
    <property type="entry name" value="T_Tr_GTP-bd_dom"/>
</dbReference>
<comment type="pathway">
    <text evidence="8">Protein biosynthesis; polypeptide chain elongation.</text>
</comment>
<dbReference type="InterPro" id="IPR020568">
    <property type="entry name" value="Ribosomal_Su5_D2-typ_SF"/>
</dbReference>
<dbReference type="InterPro" id="IPR027417">
    <property type="entry name" value="P-loop_NTPase"/>
</dbReference>
<feature type="domain" description="Tr-type G" evidence="9">
    <location>
        <begin position="1"/>
        <end position="246"/>
    </location>
</feature>
<dbReference type="GO" id="GO:0003924">
    <property type="term" value="F:GTPase activity"/>
    <property type="evidence" value="ECO:0007669"/>
    <property type="project" value="UniProtKB-UniRule"/>
</dbReference>
<comment type="similarity">
    <text evidence="1">Belongs to the TRAFAC class translation factor GTPase superfamily. Classic translation factor GTPase family. EF-G/EF-2 subfamily.</text>
</comment>
<evidence type="ECO:0000256" key="2">
    <source>
        <dbReference type="ARBA" id="ARBA00022741"/>
    </source>
</evidence>
<dbReference type="OMA" id="GQFAKVQ"/>
<keyword evidence="3 8" id="KW-0251">Elongation factor</keyword>
<evidence type="ECO:0000256" key="4">
    <source>
        <dbReference type="ARBA" id="ARBA00022917"/>
    </source>
</evidence>
<dbReference type="SUPFAM" id="SSF54980">
    <property type="entry name" value="EF-G C-terminal domain-like"/>
    <property type="match status" value="2"/>
</dbReference>
<reference evidence="10" key="1">
    <citation type="submission" date="2025-05" db="UniProtKB">
        <authorList>
            <consortium name="Ensembl"/>
        </authorList>
    </citation>
    <scope>IDENTIFICATION</scope>
</reference>
<evidence type="ECO:0000313" key="11">
    <source>
        <dbReference type="Proteomes" id="UP000694388"/>
    </source>
</evidence>
<dbReference type="GO" id="GO:0005759">
    <property type="term" value="C:mitochondrial matrix"/>
    <property type="evidence" value="ECO:0007669"/>
    <property type="project" value="UniProtKB-ARBA"/>
</dbReference>
<feature type="binding site" evidence="8">
    <location>
        <begin position="99"/>
        <end position="102"/>
    </location>
    <ligand>
        <name>GTP</name>
        <dbReference type="ChEBI" id="CHEBI:37565"/>
    </ligand>
</feature>
<dbReference type="Pfam" id="PF00009">
    <property type="entry name" value="GTP_EFTU"/>
    <property type="match status" value="1"/>
</dbReference>
<dbReference type="GO" id="GO:0003746">
    <property type="term" value="F:translation elongation factor activity"/>
    <property type="evidence" value="ECO:0007669"/>
    <property type="project" value="UniProtKB-UniRule"/>
</dbReference>
<dbReference type="SUPFAM" id="SSF54211">
    <property type="entry name" value="Ribosomal protein S5 domain 2-like"/>
    <property type="match status" value="1"/>
</dbReference>
<dbReference type="InterPro" id="IPR014721">
    <property type="entry name" value="Ribsml_uS5_D2-typ_fold_subgr"/>
</dbReference>
<dbReference type="SMART" id="SM00838">
    <property type="entry name" value="EFG_C"/>
    <property type="match status" value="1"/>
</dbReference>
<evidence type="ECO:0000256" key="7">
    <source>
        <dbReference type="ARBA" id="ARBA00049117"/>
    </source>
</evidence>
<dbReference type="HAMAP" id="MF_00054_B">
    <property type="entry name" value="EF_G_EF_2_B"/>
    <property type="match status" value="1"/>
</dbReference>
<dbReference type="InterPro" id="IPR005225">
    <property type="entry name" value="Small_GTP-bd"/>
</dbReference>
<dbReference type="GO" id="GO:0005525">
    <property type="term" value="F:GTP binding"/>
    <property type="evidence" value="ECO:0007669"/>
    <property type="project" value="UniProtKB-UniRule"/>
</dbReference>
<dbReference type="InterPro" id="IPR004540">
    <property type="entry name" value="Transl_elong_EFG/EF2"/>
</dbReference>
<dbReference type="InterPro" id="IPR009000">
    <property type="entry name" value="Transl_B-barrel_sf"/>
</dbReference>
<comment type="subcellular location">
    <subcellularLocation>
        <location evidence="8">Mitochondrion</location>
    </subcellularLocation>
</comment>
<dbReference type="Proteomes" id="UP000694388">
    <property type="component" value="Unplaced"/>
</dbReference>
<dbReference type="InterPro" id="IPR005517">
    <property type="entry name" value="Transl_elong_EFG/EF2_IV"/>
</dbReference>
<dbReference type="Pfam" id="PF14492">
    <property type="entry name" value="EFG_III"/>
    <property type="match status" value="1"/>
</dbReference>
<evidence type="ECO:0000256" key="3">
    <source>
        <dbReference type="ARBA" id="ARBA00022768"/>
    </source>
</evidence>
<dbReference type="Pfam" id="PF03764">
    <property type="entry name" value="EFG_IV"/>
    <property type="match status" value="1"/>
</dbReference>
<dbReference type="NCBIfam" id="TIGR00231">
    <property type="entry name" value="small_GTP"/>
    <property type="match status" value="1"/>
</dbReference>
<dbReference type="Pfam" id="PF03144">
    <property type="entry name" value="GTP_EFTU_D2"/>
    <property type="match status" value="1"/>
</dbReference>
<evidence type="ECO:0000313" key="10">
    <source>
        <dbReference type="Ensembl" id="ENSEBUP00000020720.1"/>
    </source>
</evidence>
<dbReference type="InterPro" id="IPR047872">
    <property type="entry name" value="EFG_IV"/>
</dbReference>
<dbReference type="SUPFAM" id="SSF52540">
    <property type="entry name" value="P-loop containing nucleoside triphosphate hydrolases"/>
    <property type="match status" value="1"/>
</dbReference>
<dbReference type="GeneTree" id="ENSGT00550000074911"/>
<keyword evidence="5 8" id="KW-0496">Mitochondrion</keyword>
<dbReference type="PANTHER" id="PTHR43636">
    <property type="entry name" value="ELONGATION FACTOR G, MITOCHONDRIAL"/>
    <property type="match status" value="1"/>
</dbReference>
<keyword evidence="4 8" id="KW-0648">Protein biosynthesis</keyword>
<accession>A0A8C4QWH5</accession>